<evidence type="ECO:0000313" key="3">
    <source>
        <dbReference type="EMBL" id="VDI67735.1"/>
    </source>
</evidence>
<comment type="caution">
    <text evidence="3">The sequence shown here is derived from an EMBL/GenBank/DDBJ whole genome shotgun (WGS) entry which is preliminary data.</text>
</comment>
<keyword evidence="4" id="KW-1185">Reference proteome</keyword>
<dbReference type="Proteomes" id="UP000596742">
    <property type="component" value="Unassembled WGS sequence"/>
</dbReference>
<feature type="compositionally biased region" description="Acidic residues" evidence="1">
    <location>
        <begin position="1"/>
        <end position="17"/>
    </location>
</feature>
<dbReference type="PROSITE" id="PS50060">
    <property type="entry name" value="MAM_2"/>
    <property type="match status" value="1"/>
</dbReference>
<reference evidence="3" key="1">
    <citation type="submission" date="2018-11" db="EMBL/GenBank/DDBJ databases">
        <authorList>
            <person name="Alioto T."/>
            <person name="Alioto T."/>
        </authorList>
    </citation>
    <scope>NUCLEOTIDE SEQUENCE</scope>
</reference>
<dbReference type="SMART" id="SM00137">
    <property type="entry name" value="MAM"/>
    <property type="match status" value="1"/>
</dbReference>
<evidence type="ECO:0000313" key="4">
    <source>
        <dbReference type="Proteomes" id="UP000596742"/>
    </source>
</evidence>
<feature type="domain" description="MAM" evidence="2">
    <location>
        <begin position="27"/>
        <end position="185"/>
    </location>
</feature>
<dbReference type="InterPro" id="IPR000998">
    <property type="entry name" value="MAM_dom"/>
</dbReference>
<feature type="region of interest" description="Disordered" evidence="1">
    <location>
        <begin position="51"/>
        <end position="71"/>
    </location>
</feature>
<dbReference type="PANTHER" id="PTHR23282">
    <property type="entry name" value="APICAL ENDOSOMAL GLYCOPROTEIN PRECURSOR"/>
    <property type="match status" value="1"/>
</dbReference>
<protein>
    <recommendedName>
        <fullName evidence="2">MAM domain-containing protein</fullName>
    </recommendedName>
</protein>
<feature type="region of interest" description="Disordered" evidence="1">
    <location>
        <begin position="1"/>
        <end position="20"/>
    </location>
</feature>
<gene>
    <name evidence="3" type="ORF">MGAL_10B068947</name>
</gene>
<proteinExistence type="predicted"/>
<dbReference type="CDD" id="cd06263">
    <property type="entry name" value="MAM"/>
    <property type="match status" value="1"/>
</dbReference>
<dbReference type="EMBL" id="UYJE01008839">
    <property type="protein sequence ID" value="VDI67735.1"/>
    <property type="molecule type" value="Genomic_DNA"/>
</dbReference>
<sequence>MVMNEKEEEEEEEEEEGEHNVFRIVNGSCNFEKDLCGWTVSSNGSYRWIRRSGKSSDTSAEPDRDTTSSGDGYYICSMSETGLQTDEETDLLSGLIGPNPKQCLTFWYHMYGEEINTLKVFQLNDNRTIELWNESANQRNKWYFQSLSLKYIGPYQINFKAIHGNGSKSEIAIDDISITNTDCKKGKIRTFHITYIFVL</sequence>
<organism evidence="3 4">
    <name type="scientific">Mytilus galloprovincialis</name>
    <name type="common">Mediterranean mussel</name>
    <dbReference type="NCBI Taxonomy" id="29158"/>
    <lineage>
        <taxon>Eukaryota</taxon>
        <taxon>Metazoa</taxon>
        <taxon>Spiralia</taxon>
        <taxon>Lophotrochozoa</taxon>
        <taxon>Mollusca</taxon>
        <taxon>Bivalvia</taxon>
        <taxon>Autobranchia</taxon>
        <taxon>Pteriomorphia</taxon>
        <taxon>Mytilida</taxon>
        <taxon>Mytiloidea</taxon>
        <taxon>Mytilidae</taxon>
        <taxon>Mytilinae</taxon>
        <taxon>Mytilus</taxon>
    </lineage>
</organism>
<evidence type="ECO:0000256" key="1">
    <source>
        <dbReference type="SAM" id="MobiDB-lite"/>
    </source>
</evidence>
<dbReference type="InterPro" id="IPR013320">
    <property type="entry name" value="ConA-like_dom_sf"/>
</dbReference>
<dbReference type="GO" id="GO:0016020">
    <property type="term" value="C:membrane"/>
    <property type="evidence" value="ECO:0007669"/>
    <property type="project" value="InterPro"/>
</dbReference>
<accession>A0A8B6GQ94</accession>
<dbReference type="SUPFAM" id="SSF49899">
    <property type="entry name" value="Concanavalin A-like lectins/glucanases"/>
    <property type="match status" value="1"/>
</dbReference>
<dbReference type="Pfam" id="PF00629">
    <property type="entry name" value="MAM"/>
    <property type="match status" value="1"/>
</dbReference>
<dbReference type="PROSITE" id="PS00740">
    <property type="entry name" value="MAM_1"/>
    <property type="match status" value="1"/>
</dbReference>
<dbReference type="Gene3D" id="2.60.120.200">
    <property type="match status" value="1"/>
</dbReference>
<dbReference type="PANTHER" id="PTHR23282:SF101">
    <property type="entry name" value="MAM DOMAIN-CONTAINING PROTEIN"/>
    <property type="match status" value="1"/>
</dbReference>
<dbReference type="OrthoDB" id="6139162at2759"/>
<name>A0A8B6GQ94_MYTGA</name>
<dbReference type="InterPro" id="IPR051560">
    <property type="entry name" value="MAM_domain-containing"/>
</dbReference>
<dbReference type="AlphaFoldDB" id="A0A8B6GQ94"/>
<evidence type="ECO:0000259" key="2">
    <source>
        <dbReference type="PROSITE" id="PS50060"/>
    </source>
</evidence>